<sequence>MTDSVVTRFAPSPTGFLHIGGARTALFNWLYAKKHGGKMLLRIEDTDRERSTEAAIAAILDGLKWLELGWDGEVIYQFSRAARHREVAEQLLADGKAYRCYATAEELAAMREKARAEGRTRLYDGLWRDRDPATAPGDVKPTIRLRAPQTGETVIEDQVQGRVVWQNENLDDLVLLRGDGTPTYMLAVVVDDHDMGVTHVIRGDDHLINAARQKQIYDAMGWTLPSMSHIPLIHGPDGSKLSKRHGALGVDAYRAMGYLPAALRNYLVRLGWSHGDQEIFSTEEMIAAFDLAGVGRAAARFDFAKLENLNGHYIRHADDQSLVKMFEDVLDHVVPSRDQLKAKLNDTTRAQLLKAMPALKERAKTLIELIDGAYFIFADRPLELDAKAQALLTGENRKLIGQLHSALEKVETWSGAVTEAALRTFAEENSLKLGAVAQPLRAALTGRTTSPGIFEVLDVLGRQESLGRLQDQAQD</sequence>
<keyword evidence="5 10" id="KW-0436">Ligase</keyword>
<feature type="domain" description="Aminoacyl-tRNA synthetase class I anticodon-binding" evidence="12">
    <location>
        <begin position="333"/>
        <end position="471"/>
    </location>
</feature>
<gene>
    <name evidence="10" type="primary">gltX</name>
    <name evidence="13" type="ORF">GPL20_29380</name>
</gene>
<dbReference type="EC" id="6.1.1.17" evidence="10"/>
<dbReference type="InterPro" id="IPR049940">
    <property type="entry name" value="GluQ/Sye"/>
</dbReference>
<dbReference type="SUPFAM" id="SSF48163">
    <property type="entry name" value="An anticodon-binding domain of class I aminoacyl-tRNA synthetases"/>
    <property type="match status" value="1"/>
</dbReference>
<dbReference type="GO" id="GO:0005829">
    <property type="term" value="C:cytosol"/>
    <property type="evidence" value="ECO:0007669"/>
    <property type="project" value="TreeGrafter"/>
</dbReference>
<evidence type="ECO:0000259" key="11">
    <source>
        <dbReference type="Pfam" id="PF00749"/>
    </source>
</evidence>
<feature type="domain" description="Glutamyl/glutaminyl-tRNA synthetase class Ib catalytic" evidence="11">
    <location>
        <begin position="5"/>
        <end position="307"/>
    </location>
</feature>
<dbReference type="InterPro" id="IPR020058">
    <property type="entry name" value="Glu/Gln-tRNA-synth_Ib_cat-dom"/>
</dbReference>
<comment type="subunit">
    <text evidence="3 10">Monomer.</text>
</comment>
<dbReference type="Proteomes" id="UP000449969">
    <property type="component" value="Unassembled WGS sequence"/>
</dbReference>
<keyword evidence="14" id="KW-1185">Reference proteome</keyword>
<evidence type="ECO:0000313" key="13">
    <source>
        <dbReference type="EMBL" id="MVT77110.1"/>
    </source>
</evidence>
<feature type="short sequence motif" description="'KMSKS' region" evidence="10">
    <location>
        <begin position="240"/>
        <end position="244"/>
    </location>
</feature>
<proteinExistence type="inferred from homology"/>
<name>A0A844TRF2_9BRAD</name>
<keyword evidence="4 10" id="KW-0963">Cytoplasm</keyword>
<dbReference type="Gene3D" id="1.10.10.350">
    <property type="match status" value="1"/>
</dbReference>
<comment type="catalytic activity">
    <reaction evidence="10">
        <text>tRNA(Glu) + L-glutamate + ATP = L-glutamyl-tRNA(Glu) + AMP + diphosphate</text>
        <dbReference type="Rhea" id="RHEA:23540"/>
        <dbReference type="Rhea" id="RHEA-COMP:9663"/>
        <dbReference type="Rhea" id="RHEA-COMP:9680"/>
        <dbReference type="ChEBI" id="CHEBI:29985"/>
        <dbReference type="ChEBI" id="CHEBI:30616"/>
        <dbReference type="ChEBI" id="CHEBI:33019"/>
        <dbReference type="ChEBI" id="CHEBI:78442"/>
        <dbReference type="ChEBI" id="CHEBI:78520"/>
        <dbReference type="ChEBI" id="CHEBI:456215"/>
        <dbReference type="EC" id="6.1.1.17"/>
    </reaction>
</comment>
<dbReference type="GO" id="GO:0004818">
    <property type="term" value="F:glutamate-tRNA ligase activity"/>
    <property type="evidence" value="ECO:0007669"/>
    <property type="project" value="UniProtKB-UniRule"/>
</dbReference>
<dbReference type="InterPro" id="IPR008925">
    <property type="entry name" value="aa_tRNA-synth_I_cd-bd_sf"/>
</dbReference>
<comment type="function">
    <text evidence="10">Catalyzes the attachment of glutamate to tRNA(Glu) in a two-step reaction: glutamate is first activated by ATP to form Glu-AMP and then transferred to the acceptor end of tRNA(Glu).</text>
</comment>
<comment type="caution">
    <text evidence="13">The sequence shown here is derived from an EMBL/GenBank/DDBJ whole genome shotgun (WGS) entry which is preliminary data.</text>
</comment>
<feature type="binding site" evidence="10">
    <location>
        <position position="243"/>
    </location>
    <ligand>
        <name>ATP</name>
        <dbReference type="ChEBI" id="CHEBI:30616"/>
    </ligand>
</feature>
<dbReference type="RefSeq" id="WP_157334242.1">
    <property type="nucleotide sequence ID" value="NZ_JANADL010000067.1"/>
</dbReference>
<dbReference type="HAMAP" id="MF_00022">
    <property type="entry name" value="Glu_tRNA_synth_type1"/>
    <property type="match status" value="1"/>
</dbReference>
<evidence type="ECO:0000256" key="8">
    <source>
        <dbReference type="ARBA" id="ARBA00022917"/>
    </source>
</evidence>
<evidence type="ECO:0000256" key="6">
    <source>
        <dbReference type="ARBA" id="ARBA00022741"/>
    </source>
</evidence>
<dbReference type="FunFam" id="3.40.50.620:FF:000007">
    <property type="entry name" value="Glutamate--tRNA ligase"/>
    <property type="match status" value="1"/>
</dbReference>
<keyword evidence="7 10" id="KW-0067">ATP-binding</keyword>
<dbReference type="SUPFAM" id="SSF52374">
    <property type="entry name" value="Nucleotidylyl transferase"/>
    <property type="match status" value="1"/>
</dbReference>
<dbReference type="OrthoDB" id="9807503at2"/>
<dbReference type="Pfam" id="PF00749">
    <property type="entry name" value="tRNA-synt_1c"/>
    <property type="match status" value="1"/>
</dbReference>
<dbReference type="InterPro" id="IPR014729">
    <property type="entry name" value="Rossmann-like_a/b/a_fold"/>
</dbReference>
<dbReference type="GO" id="GO:0006424">
    <property type="term" value="P:glutamyl-tRNA aminoacylation"/>
    <property type="evidence" value="ECO:0007669"/>
    <property type="project" value="UniProtKB-UniRule"/>
</dbReference>
<keyword evidence="6 10" id="KW-0547">Nucleotide-binding</keyword>
<dbReference type="PANTHER" id="PTHR43311">
    <property type="entry name" value="GLUTAMATE--TRNA LIGASE"/>
    <property type="match status" value="1"/>
</dbReference>
<dbReference type="InterPro" id="IPR020751">
    <property type="entry name" value="aa-tRNA-synth_I_codon-bd_sub2"/>
</dbReference>
<dbReference type="GO" id="GO:0008270">
    <property type="term" value="F:zinc ion binding"/>
    <property type="evidence" value="ECO:0007669"/>
    <property type="project" value="InterPro"/>
</dbReference>
<dbReference type="InterPro" id="IPR045462">
    <property type="entry name" value="aa-tRNA-synth_I_cd-bd"/>
</dbReference>
<comment type="subcellular location">
    <subcellularLocation>
        <location evidence="1 10">Cytoplasm</location>
    </subcellularLocation>
</comment>
<comment type="caution">
    <text evidence="10">Lacks conserved residue(s) required for the propagation of feature annotation.</text>
</comment>
<evidence type="ECO:0000256" key="10">
    <source>
        <dbReference type="HAMAP-Rule" id="MF_00022"/>
    </source>
</evidence>
<evidence type="ECO:0000256" key="1">
    <source>
        <dbReference type="ARBA" id="ARBA00004496"/>
    </source>
</evidence>
<dbReference type="InterPro" id="IPR000924">
    <property type="entry name" value="Glu/Gln-tRNA-synth"/>
</dbReference>
<comment type="similarity">
    <text evidence="2 10">Belongs to the class-I aminoacyl-tRNA synthetase family. Glutamate--tRNA ligase type 1 subfamily.</text>
</comment>
<dbReference type="InterPro" id="IPR004527">
    <property type="entry name" value="Glu-tRNA-ligase_bac/mito"/>
</dbReference>
<dbReference type="PANTHER" id="PTHR43311:SF2">
    <property type="entry name" value="GLUTAMATE--TRNA LIGASE, MITOCHONDRIAL-RELATED"/>
    <property type="match status" value="1"/>
</dbReference>
<evidence type="ECO:0000256" key="4">
    <source>
        <dbReference type="ARBA" id="ARBA00022490"/>
    </source>
</evidence>
<evidence type="ECO:0000256" key="5">
    <source>
        <dbReference type="ARBA" id="ARBA00022598"/>
    </source>
</evidence>
<feature type="short sequence motif" description="'HIGH' region" evidence="10">
    <location>
        <begin position="11"/>
        <end position="21"/>
    </location>
</feature>
<evidence type="ECO:0000313" key="14">
    <source>
        <dbReference type="Proteomes" id="UP000449969"/>
    </source>
</evidence>
<accession>A0A844TRF2</accession>
<evidence type="ECO:0000256" key="3">
    <source>
        <dbReference type="ARBA" id="ARBA00011245"/>
    </source>
</evidence>
<keyword evidence="9 10" id="KW-0030">Aminoacyl-tRNA synthetase</keyword>
<dbReference type="CDD" id="cd00808">
    <property type="entry name" value="GluRS_core"/>
    <property type="match status" value="1"/>
</dbReference>
<reference evidence="13 14" key="1">
    <citation type="submission" date="2019-12" db="EMBL/GenBank/DDBJ databases">
        <title>Draft genome sequences Bradyrhizobium cajani AMBPC1010, Bradyrhizobium pachyrhizi AMBPC1040 and Bradyrhizobium yuanmingense ALSPC3051, three plant growth promoting strains isolated from nodules of Cajanus cajan L. in Dominican Republic.</title>
        <authorList>
            <person name="Flores-Felix J.D."/>
            <person name="Araujo J."/>
            <person name="Diaz-Alcantara C."/>
            <person name="Gonzalez-Andres F."/>
            <person name="Velazquez E."/>
        </authorList>
    </citation>
    <scope>NUCLEOTIDE SEQUENCE [LARGE SCALE GENOMIC DNA]</scope>
    <source>
        <strain evidence="13 14">1010</strain>
    </source>
</reference>
<dbReference type="Gene3D" id="3.40.50.620">
    <property type="entry name" value="HUPs"/>
    <property type="match status" value="1"/>
</dbReference>
<evidence type="ECO:0000256" key="9">
    <source>
        <dbReference type="ARBA" id="ARBA00023146"/>
    </source>
</evidence>
<dbReference type="InterPro" id="IPR033910">
    <property type="entry name" value="GluRS_core"/>
</dbReference>
<dbReference type="AlphaFoldDB" id="A0A844TRF2"/>
<evidence type="ECO:0000256" key="7">
    <source>
        <dbReference type="ARBA" id="ARBA00022840"/>
    </source>
</evidence>
<dbReference type="InterPro" id="IPR001412">
    <property type="entry name" value="aa-tRNA-synth_I_CS"/>
</dbReference>
<dbReference type="PROSITE" id="PS00178">
    <property type="entry name" value="AA_TRNA_LIGASE_I"/>
    <property type="match status" value="1"/>
</dbReference>
<protein>
    <recommendedName>
        <fullName evidence="10">Glutamate--tRNA ligase</fullName>
        <ecNumber evidence="10">6.1.1.17</ecNumber>
    </recommendedName>
    <alternativeName>
        <fullName evidence="10">Glutamyl-tRNA synthetase</fullName>
        <shortName evidence="10">GluRS</shortName>
    </alternativeName>
</protein>
<organism evidence="13 14">
    <name type="scientific">Bradyrhizobium cajani</name>
    <dbReference type="NCBI Taxonomy" id="1928661"/>
    <lineage>
        <taxon>Bacteria</taxon>
        <taxon>Pseudomonadati</taxon>
        <taxon>Pseudomonadota</taxon>
        <taxon>Alphaproteobacteria</taxon>
        <taxon>Hyphomicrobiales</taxon>
        <taxon>Nitrobacteraceae</taxon>
        <taxon>Bradyrhizobium</taxon>
    </lineage>
</organism>
<dbReference type="Pfam" id="PF19269">
    <property type="entry name" value="Anticodon_2"/>
    <property type="match status" value="1"/>
</dbReference>
<dbReference type="GO" id="GO:0000049">
    <property type="term" value="F:tRNA binding"/>
    <property type="evidence" value="ECO:0007669"/>
    <property type="project" value="InterPro"/>
</dbReference>
<dbReference type="NCBIfam" id="TIGR00464">
    <property type="entry name" value="gltX_bact"/>
    <property type="match status" value="1"/>
</dbReference>
<dbReference type="GO" id="GO:0005524">
    <property type="term" value="F:ATP binding"/>
    <property type="evidence" value="ECO:0007669"/>
    <property type="project" value="UniProtKB-UniRule"/>
</dbReference>
<evidence type="ECO:0000259" key="12">
    <source>
        <dbReference type="Pfam" id="PF19269"/>
    </source>
</evidence>
<dbReference type="EMBL" id="WQNE01000031">
    <property type="protein sequence ID" value="MVT77110.1"/>
    <property type="molecule type" value="Genomic_DNA"/>
</dbReference>
<evidence type="ECO:0000256" key="2">
    <source>
        <dbReference type="ARBA" id="ARBA00007894"/>
    </source>
</evidence>
<keyword evidence="8 10" id="KW-0648">Protein biosynthesis</keyword>
<dbReference type="PRINTS" id="PR00987">
    <property type="entry name" value="TRNASYNTHGLU"/>
</dbReference>